<dbReference type="SUPFAM" id="SSF52087">
    <property type="entry name" value="CRAL/TRIO domain"/>
    <property type="match status" value="1"/>
</dbReference>
<reference evidence="2 3" key="1">
    <citation type="submission" date="2024-08" db="EMBL/GenBank/DDBJ databases">
        <authorList>
            <person name="Cucini C."/>
            <person name="Frati F."/>
        </authorList>
    </citation>
    <scope>NUCLEOTIDE SEQUENCE [LARGE SCALE GENOMIC DNA]</scope>
</reference>
<dbReference type="PROSITE" id="PS50191">
    <property type="entry name" value="CRAL_TRIO"/>
    <property type="match status" value="1"/>
</dbReference>
<sequence length="203" mass="23781">MTCIYSSGFKHLEWRAKEKIDTIDKEDWEDIIKEYPVFFDNVDKQGRSVAEYWMSDWNVRQALLTGKLSKLTRLLTYCMESQTRLLYEARAQGSNVTQGTILVDLEGVNIIQQVCPNCLPVYLTMTTNLETHYPYIWNRLYYVNTPAPFEIIIRVIRPIMRKSTRDAMKTYVNKKQWLPLRAVPSLLSAGRLFQILGRCVDKN</sequence>
<dbReference type="InterPro" id="IPR001251">
    <property type="entry name" value="CRAL-TRIO_dom"/>
</dbReference>
<dbReference type="InterPro" id="IPR051064">
    <property type="entry name" value="SEC14/CRAL-TRIO_domain"/>
</dbReference>
<dbReference type="Proteomes" id="UP001642540">
    <property type="component" value="Unassembled WGS sequence"/>
</dbReference>
<organism evidence="2 3">
    <name type="scientific">Orchesella dallaii</name>
    <dbReference type="NCBI Taxonomy" id="48710"/>
    <lineage>
        <taxon>Eukaryota</taxon>
        <taxon>Metazoa</taxon>
        <taxon>Ecdysozoa</taxon>
        <taxon>Arthropoda</taxon>
        <taxon>Hexapoda</taxon>
        <taxon>Collembola</taxon>
        <taxon>Entomobryomorpha</taxon>
        <taxon>Entomobryoidea</taxon>
        <taxon>Orchesellidae</taxon>
        <taxon>Orchesellinae</taxon>
        <taxon>Orchesella</taxon>
    </lineage>
</organism>
<keyword evidence="3" id="KW-1185">Reference proteome</keyword>
<dbReference type="InterPro" id="IPR036865">
    <property type="entry name" value="CRAL-TRIO_dom_sf"/>
</dbReference>
<evidence type="ECO:0000313" key="2">
    <source>
        <dbReference type="EMBL" id="CAL8070605.1"/>
    </source>
</evidence>
<evidence type="ECO:0000259" key="1">
    <source>
        <dbReference type="PROSITE" id="PS50191"/>
    </source>
</evidence>
<dbReference type="Pfam" id="PF00650">
    <property type="entry name" value="CRAL_TRIO"/>
    <property type="match status" value="1"/>
</dbReference>
<comment type="caution">
    <text evidence="2">The sequence shown here is derived from an EMBL/GenBank/DDBJ whole genome shotgun (WGS) entry which is preliminary data.</text>
</comment>
<dbReference type="CDD" id="cd00170">
    <property type="entry name" value="SEC14"/>
    <property type="match status" value="1"/>
</dbReference>
<dbReference type="Gene3D" id="3.40.525.10">
    <property type="entry name" value="CRAL-TRIO lipid binding domain"/>
    <property type="match status" value="1"/>
</dbReference>
<protein>
    <recommendedName>
        <fullName evidence="1">CRAL-TRIO domain-containing protein</fullName>
    </recommendedName>
</protein>
<dbReference type="EMBL" id="CAXLJM020000004">
    <property type="protein sequence ID" value="CAL8070605.1"/>
    <property type="molecule type" value="Genomic_DNA"/>
</dbReference>
<proteinExistence type="predicted"/>
<evidence type="ECO:0000313" key="3">
    <source>
        <dbReference type="Proteomes" id="UP001642540"/>
    </source>
</evidence>
<name>A0ABP1PLE7_9HEXA</name>
<dbReference type="PANTHER" id="PTHR23324:SF83">
    <property type="entry name" value="SEC14-LIKE PROTEIN 2"/>
    <property type="match status" value="1"/>
</dbReference>
<gene>
    <name evidence="2" type="ORF">ODALV1_LOCUS1330</name>
</gene>
<dbReference type="PANTHER" id="PTHR23324">
    <property type="entry name" value="SEC14 RELATED PROTEIN"/>
    <property type="match status" value="1"/>
</dbReference>
<feature type="domain" description="CRAL-TRIO" evidence="1">
    <location>
        <begin position="27"/>
        <end position="203"/>
    </location>
</feature>
<accession>A0ABP1PLE7</accession>